<sequence>MNDYIVEVTETFTTRYKVRANSLEEAGDIAIEHNVENNSGGGEIIECERDHVAHLLEDSLDPGRSLVAINSEEA</sequence>
<reference evidence="1" key="1">
    <citation type="submission" date="2022-08" db="EMBL/GenBank/DDBJ databases">
        <authorList>
            <person name="Abuwarda M.A."/>
            <person name="Alvarez A."/>
            <person name="Batteikh M."/>
            <person name="Baughman A.P."/>
            <person name="Chavez V."/>
            <person name="Cheng C."/>
            <person name="Cosentino E.J."/>
            <person name="Di Blasi D.L."/>
            <person name="Dooley N.L."/>
            <person name="Empson B.M."/>
            <person name="Erfanian K."/>
            <person name="Esparza P.D."/>
            <person name="Fleming H.S."/>
            <person name="Ghannam M.S."/>
            <person name="Gibbons A.C."/>
            <person name="Gonzalez C."/>
            <person name="Huq N.E."/>
            <person name="Jin K."/>
            <person name="Kamarzar M."/>
            <person name="Khaine A."/>
            <person name="Krug K.R."/>
            <person name="Lee A."/>
            <person name="Liao S."/>
            <person name="Light I."/>
            <person name="Ma Y."/>
            <person name="Magaling J.M."/>
            <person name="McLinden K.C."/>
            <person name="Melkote A."/>
            <person name="Montoya Serpas C.A."/>
            <person name="Niazmandi K."/>
            <person name="Ostroske E.C."/>
            <person name="Paek B.H."/>
            <person name="Rajiv S."/>
            <person name="Santos C.E."/>
            <person name="Semaan S.A."/>
            <person name="Senthilvelan J."/>
            <person name="Sheppy T.E."/>
            <person name="Stephenson J.C."/>
            <person name="Tenney M.E."/>
            <person name="Teoh N."/>
            <person name="Thorp J.P."/>
            <person name="Turon Font G."/>
            <person name="Uvarov E.V."/>
            <person name="Verpukhovskiy P."/>
            <person name="Wang J."/>
            <person name="Whang A.Y."/>
            <person name="Wright N.E."/>
            <person name="Wu M."/>
            <person name="Zhuang C."/>
            <person name="Bruns J.A."/>
            <person name="Chai A.E."/>
            <person name="Parikh H."/>
            <person name="Zorawik M."/>
            <person name="Garza D.R."/>
            <person name="Ngo R.T."/>
            <person name="Reddi K."/>
            <person name="Garcia-Vedrenne A.E."/>
            <person name="Freise A.C."/>
            <person name="Balish M.F."/>
            <person name="Garlena R.A."/>
            <person name="Russell D.A."/>
            <person name="Jacobs-Sera D."/>
            <person name="Hatfull G.F."/>
        </authorList>
    </citation>
    <scope>NUCLEOTIDE SEQUENCE</scope>
</reference>
<accession>A0A977PR06</accession>
<gene>
    <name evidence="1" type="primary">145</name>
    <name evidence="1" type="ORF">SEA_OBLADI_145</name>
</gene>
<evidence type="ECO:0000313" key="2">
    <source>
        <dbReference type="Proteomes" id="UP001064297"/>
    </source>
</evidence>
<organism evidence="1 2">
    <name type="scientific">Gordonia phage ObLaDi</name>
    <dbReference type="NCBI Taxonomy" id="2978487"/>
    <lineage>
        <taxon>Viruses</taxon>
        <taxon>Duplodnaviria</taxon>
        <taxon>Heunggongvirae</taxon>
        <taxon>Uroviricota</taxon>
        <taxon>Caudoviricetes</taxon>
        <taxon>Kruegerviridae</taxon>
        <taxon>Cafassovirus</taxon>
        <taxon>Cafassovirus obladi</taxon>
    </lineage>
</organism>
<dbReference type="EMBL" id="OP297535">
    <property type="protein sequence ID" value="UXE03868.1"/>
    <property type="molecule type" value="Genomic_DNA"/>
</dbReference>
<name>A0A977PR06_9CAUD</name>
<dbReference type="Proteomes" id="UP001064297">
    <property type="component" value="Segment"/>
</dbReference>
<keyword evidence="2" id="KW-1185">Reference proteome</keyword>
<evidence type="ECO:0000313" key="1">
    <source>
        <dbReference type="EMBL" id="UXE03868.1"/>
    </source>
</evidence>
<proteinExistence type="predicted"/>
<protein>
    <submittedName>
        <fullName evidence="1">Uncharacterized protein</fullName>
    </submittedName>
</protein>